<sequence>MSQNIENLNRLIAEKTPNYEELYAHLSAGYVVLVDGSLVTVLNLNDTCFFGFSKDYGGVMSFSIADIEKVVSFSQESSEIYGKLWEIC</sequence>
<name>A0AA96ENR9_9VIRU</name>
<protein>
    <submittedName>
        <fullName evidence="1">Uncharacterized protein</fullName>
    </submittedName>
</protein>
<accession>A0AA96ENR9</accession>
<proteinExistence type="predicted"/>
<dbReference type="EMBL" id="OR343188">
    <property type="protein sequence ID" value="WNL49899.1"/>
    <property type="molecule type" value="Genomic_DNA"/>
</dbReference>
<reference evidence="1" key="1">
    <citation type="submission" date="2023-07" db="EMBL/GenBank/DDBJ databases">
        <authorList>
            <person name="Xia Y."/>
        </authorList>
    </citation>
    <scope>NUCLEOTIDE SEQUENCE</scope>
    <source>
        <strain evidence="1">F</strain>
    </source>
</reference>
<gene>
    <name evidence="1" type="ORF">MarFTMF_383</name>
</gene>
<organism evidence="1">
    <name type="scientific">Marseillevirus sp</name>
    <dbReference type="NCBI Taxonomy" id="2809551"/>
    <lineage>
        <taxon>Viruses</taxon>
        <taxon>Varidnaviria</taxon>
        <taxon>Bamfordvirae</taxon>
        <taxon>Nucleocytoviricota</taxon>
        <taxon>Megaviricetes</taxon>
        <taxon>Pimascovirales</taxon>
        <taxon>Pimascovirales incertae sedis</taxon>
        <taxon>Marseilleviridae</taxon>
        <taxon>Marseillevirus</taxon>
    </lineage>
</organism>
<evidence type="ECO:0000313" key="1">
    <source>
        <dbReference type="EMBL" id="WNL49899.1"/>
    </source>
</evidence>